<dbReference type="AlphaFoldDB" id="A0A1J4JFL5"/>
<dbReference type="EMBL" id="MLAK01001204">
    <property type="protein sequence ID" value="OHS96020.1"/>
    <property type="molecule type" value="Genomic_DNA"/>
</dbReference>
<sequence>MEGVEWVKSQFSVIIPTNRTLPEPLSLDEIWRNIFPPLLILKNIESEKKKYYQALHRSILEMFPTKKLNSSAKNFKELMNNVFIVRDDFRPKDPDLIIKFLDSLRPTHNPRLTSDFTFIMWDFPSHLSNTTMRINKSCRRHRHRKSKRRSHEMNSTMNNNQEHIKSHKINSEVKKDQNESTKVANLSDHLEKSSQERKSLLVISLSLKGGIRPIIRENTVSTIKNHTNSKEDAILSVTQDNSIACDKTLLNNPVNTQTSNQQKDNNSQQHPNENNQVDNQLNNQSNTSKTKEINPFTFFTETVDYNLFLNILYKLNLTNHEIWKSIMQTNGNVDRFLDVYLPFLSSKWNFHLESESFFILYEIITDLIIQYYSIISRLNTALDAIRNISIHIMGNKHSISLKLHVFRNYGRFLNFLKNNVSAAYFSSVFDAFVTECQKNRPLRLLTLKFIYNTFKPHGISYLIKHFRNLLASTRHHIDHNLFFYIFQVFIEQTQMHQSDQFGDKLKKDIKHHNNNKGHLNQKEPLINFIKLCLSTAVKDKILTQTICIIVSVLLEKVQIYNSDLSFITNFSKKVTYFIFRCLFRRKYRRKIVSLLDLLSAIYPKLPESVQINISNDAAILYNTQILPFTAVSALRPSVKCDSNVFSEFRRKDEREPFSKYILYNNNIFSPQSASFINADIQININISKKYNIGNHFRQTIYTSQKSRNLSVKKVVRNGSRSPRTIIGQETPKKPITPLINSRQHRLKTAINSRRHQYR</sequence>
<dbReference type="GeneID" id="94829997"/>
<feature type="compositionally biased region" description="Low complexity" evidence="1">
    <location>
        <begin position="272"/>
        <end position="286"/>
    </location>
</feature>
<feature type="compositionally biased region" description="Polar residues" evidence="1">
    <location>
        <begin position="251"/>
        <end position="271"/>
    </location>
</feature>
<gene>
    <name evidence="2" type="ORF">TRFO_10193</name>
</gene>
<feature type="region of interest" description="Disordered" evidence="1">
    <location>
        <begin position="251"/>
        <end position="289"/>
    </location>
</feature>
<dbReference type="VEuPathDB" id="TrichDB:TRFO_10193"/>
<feature type="compositionally biased region" description="Basic residues" evidence="1">
    <location>
        <begin position="140"/>
        <end position="150"/>
    </location>
</feature>
<evidence type="ECO:0000313" key="2">
    <source>
        <dbReference type="EMBL" id="OHS96020.1"/>
    </source>
</evidence>
<dbReference type="Proteomes" id="UP000179807">
    <property type="component" value="Unassembled WGS sequence"/>
</dbReference>
<evidence type="ECO:0000313" key="3">
    <source>
        <dbReference type="Proteomes" id="UP000179807"/>
    </source>
</evidence>
<dbReference type="RefSeq" id="XP_068349157.1">
    <property type="nucleotide sequence ID" value="XM_068495293.1"/>
</dbReference>
<accession>A0A1J4JFL5</accession>
<comment type="caution">
    <text evidence="2">The sequence shown here is derived from an EMBL/GenBank/DDBJ whole genome shotgun (WGS) entry which is preliminary data.</text>
</comment>
<feature type="region of interest" description="Disordered" evidence="1">
    <location>
        <begin position="140"/>
        <end position="195"/>
    </location>
</feature>
<name>A0A1J4JFL5_9EUKA</name>
<protein>
    <submittedName>
        <fullName evidence="2">Uncharacterized protein</fullName>
    </submittedName>
</protein>
<feature type="compositionally biased region" description="Basic and acidic residues" evidence="1">
    <location>
        <begin position="169"/>
        <end position="179"/>
    </location>
</feature>
<keyword evidence="3" id="KW-1185">Reference proteome</keyword>
<proteinExistence type="predicted"/>
<evidence type="ECO:0000256" key="1">
    <source>
        <dbReference type="SAM" id="MobiDB-lite"/>
    </source>
</evidence>
<organism evidence="2 3">
    <name type="scientific">Tritrichomonas foetus</name>
    <dbReference type="NCBI Taxonomy" id="1144522"/>
    <lineage>
        <taxon>Eukaryota</taxon>
        <taxon>Metamonada</taxon>
        <taxon>Parabasalia</taxon>
        <taxon>Tritrichomonadida</taxon>
        <taxon>Tritrichomonadidae</taxon>
        <taxon>Tritrichomonas</taxon>
    </lineage>
</organism>
<reference evidence="2" key="1">
    <citation type="submission" date="2016-10" db="EMBL/GenBank/DDBJ databases">
        <authorList>
            <person name="Benchimol M."/>
            <person name="Almeida L.G."/>
            <person name="Vasconcelos A.T."/>
            <person name="Perreira-Neves A."/>
            <person name="Rosa I.A."/>
            <person name="Tasca T."/>
            <person name="Bogo M.R."/>
            <person name="de Souza W."/>
        </authorList>
    </citation>
    <scope>NUCLEOTIDE SEQUENCE [LARGE SCALE GENOMIC DNA]</scope>
    <source>
        <strain evidence="2">K</strain>
    </source>
</reference>